<name>A0A9D4CYB7_DREPO</name>
<keyword evidence="3" id="KW-1185">Reference proteome</keyword>
<dbReference type="AlphaFoldDB" id="A0A9D4CYB7"/>
<accession>A0A9D4CYB7</accession>
<organism evidence="2 3">
    <name type="scientific">Dreissena polymorpha</name>
    <name type="common">Zebra mussel</name>
    <name type="synonym">Mytilus polymorpha</name>
    <dbReference type="NCBI Taxonomy" id="45954"/>
    <lineage>
        <taxon>Eukaryota</taxon>
        <taxon>Metazoa</taxon>
        <taxon>Spiralia</taxon>
        <taxon>Lophotrochozoa</taxon>
        <taxon>Mollusca</taxon>
        <taxon>Bivalvia</taxon>
        <taxon>Autobranchia</taxon>
        <taxon>Heteroconchia</taxon>
        <taxon>Euheterodonta</taxon>
        <taxon>Imparidentia</taxon>
        <taxon>Neoheterodontei</taxon>
        <taxon>Myida</taxon>
        <taxon>Dreissenoidea</taxon>
        <taxon>Dreissenidae</taxon>
        <taxon>Dreissena</taxon>
    </lineage>
</organism>
<sequence length="171" mass="19697">MIMFIEALGNNKSESLLKLFTGAIKKFGTPFRSRTDMGMENVRNAEFMLQQRGIGSVVTGKNVHNQRIERVWRDVYDGVLVFYSELVYFMKDEGVLDIMNPLHICTLHYVYMGRINQSLVTWCEAWSTHRHRIVKSFQIRLWTAGMANNQVSDPESAQGIFDAESETVHDS</sequence>
<evidence type="ECO:0000313" key="3">
    <source>
        <dbReference type="Proteomes" id="UP000828390"/>
    </source>
</evidence>
<evidence type="ECO:0000259" key="1">
    <source>
        <dbReference type="Pfam" id="PF24764"/>
    </source>
</evidence>
<reference evidence="2" key="1">
    <citation type="journal article" date="2019" name="bioRxiv">
        <title>The Genome of the Zebra Mussel, Dreissena polymorpha: A Resource for Invasive Species Research.</title>
        <authorList>
            <person name="McCartney M.A."/>
            <person name="Auch B."/>
            <person name="Kono T."/>
            <person name="Mallez S."/>
            <person name="Zhang Y."/>
            <person name="Obille A."/>
            <person name="Becker A."/>
            <person name="Abrahante J.E."/>
            <person name="Garbe J."/>
            <person name="Badalamenti J.P."/>
            <person name="Herman A."/>
            <person name="Mangelson H."/>
            <person name="Liachko I."/>
            <person name="Sullivan S."/>
            <person name="Sone E.D."/>
            <person name="Koren S."/>
            <person name="Silverstein K.A.T."/>
            <person name="Beckman K.B."/>
            <person name="Gohl D.M."/>
        </authorList>
    </citation>
    <scope>NUCLEOTIDE SEQUENCE</scope>
    <source>
        <strain evidence="2">Duluth1</strain>
        <tissue evidence="2">Whole animal</tissue>
    </source>
</reference>
<dbReference type="InterPro" id="IPR058913">
    <property type="entry name" value="Integrase_dom_put"/>
</dbReference>
<proteinExistence type="predicted"/>
<dbReference type="Pfam" id="PF24764">
    <property type="entry name" value="rva_4"/>
    <property type="match status" value="1"/>
</dbReference>
<reference evidence="2" key="2">
    <citation type="submission" date="2020-11" db="EMBL/GenBank/DDBJ databases">
        <authorList>
            <person name="McCartney M.A."/>
            <person name="Auch B."/>
            <person name="Kono T."/>
            <person name="Mallez S."/>
            <person name="Becker A."/>
            <person name="Gohl D.M."/>
            <person name="Silverstein K.A.T."/>
            <person name="Koren S."/>
            <person name="Bechman K.B."/>
            <person name="Herman A."/>
            <person name="Abrahante J.E."/>
            <person name="Garbe J."/>
        </authorList>
    </citation>
    <scope>NUCLEOTIDE SEQUENCE</scope>
    <source>
        <strain evidence="2">Duluth1</strain>
        <tissue evidence="2">Whole animal</tissue>
    </source>
</reference>
<gene>
    <name evidence="2" type="ORF">DPMN_040846</name>
</gene>
<evidence type="ECO:0000313" key="2">
    <source>
        <dbReference type="EMBL" id="KAH3734406.1"/>
    </source>
</evidence>
<dbReference type="PANTHER" id="PTHR46791:SF4">
    <property type="match status" value="1"/>
</dbReference>
<comment type="caution">
    <text evidence="2">The sequence shown here is derived from an EMBL/GenBank/DDBJ whole genome shotgun (WGS) entry which is preliminary data.</text>
</comment>
<feature type="domain" description="Integrase core" evidence="1">
    <location>
        <begin position="1"/>
        <end position="152"/>
    </location>
</feature>
<dbReference type="EMBL" id="JAIWYP010000011">
    <property type="protein sequence ID" value="KAH3734406.1"/>
    <property type="molecule type" value="Genomic_DNA"/>
</dbReference>
<dbReference type="PANTHER" id="PTHR46791">
    <property type="entry name" value="EXPRESSED PROTEIN"/>
    <property type="match status" value="1"/>
</dbReference>
<protein>
    <recommendedName>
        <fullName evidence="1">Integrase core domain-containing protein</fullName>
    </recommendedName>
</protein>
<dbReference type="Proteomes" id="UP000828390">
    <property type="component" value="Unassembled WGS sequence"/>
</dbReference>